<comment type="caution">
    <text evidence="2">The sequence shown here is derived from an EMBL/GenBank/DDBJ whole genome shotgun (WGS) entry which is preliminary data.</text>
</comment>
<evidence type="ECO:0000313" key="2">
    <source>
        <dbReference type="EMBL" id="MDA5095023.1"/>
    </source>
</evidence>
<name>A0ABT4W3C0_9RHOB</name>
<dbReference type="InterPro" id="IPR046913">
    <property type="entry name" value="ABC-3C_CTD7"/>
</dbReference>
<sequence length="387" mass="43545">MTQDAKFSASAPLAGYIFQCRLALLRGLQEAEKNPNGRISIEKFDDVAFENDDYSKCLMQAKHHVSPKSLDDKSVDVWKTIRIWLSQLQQGMLSIGSTTFALLTTSEAKVGSAMALLRPGNTQTELETALTKLKDAANNSTNKDTAKARAEFLSVPDEELLAMLNQVEVYDQHADLINVMTEIEGKLVFVAPSHQTQAASYLEGWWLGIVGKRLVENGCADIPVQHIIVKANEIGRHFGPDALPVDDPTDLGAKSYSIDDEEQVFVQQMRAVGLFDSIVKRGAEDYYRAFAQRSKWARENLILDDELTRFDAKLKDRWERKFDAELAELNDKDEEAKMALGRRVCVWTSQQDIPLRNIIESWITSGSFQGLSDRVEIGWHPDFKAKF</sequence>
<dbReference type="Pfam" id="PF20283">
    <property type="entry name" value="CTD7"/>
    <property type="match status" value="1"/>
</dbReference>
<keyword evidence="3" id="KW-1185">Reference proteome</keyword>
<evidence type="ECO:0000259" key="1">
    <source>
        <dbReference type="Pfam" id="PF20283"/>
    </source>
</evidence>
<reference evidence="2 3" key="1">
    <citation type="submission" date="2023-01" db="EMBL/GenBank/DDBJ databases">
        <authorList>
            <person name="Yoon J.-W."/>
        </authorList>
    </citation>
    <scope>NUCLEOTIDE SEQUENCE [LARGE SCALE GENOMIC DNA]</scope>
    <source>
        <strain evidence="2 3">KMU-50</strain>
    </source>
</reference>
<dbReference type="EMBL" id="JAQIIO010000007">
    <property type="protein sequence ID" value="MDA5095023.1"/>
    <property type="molecule type" value="Genomic_DNA"/>
</dbReference>
<proteinExistence type="predicted"/>
<gene>
    <name evidence="2" type="ORF">O2N63_13110</name>
</gene>
<dbReference type="RefSeq" id="WP_271054731.1">
    <property type="nucleotide sequence ID" value="NZ_JAQIIO010000007.1"/>
</dbReference>
<protein>
    <recommendedName>
        <fullName evidence="1">ABC-three component systems C-terminal domain-containing protein</fullName>
    </recommendedName>
</protein>
<evidence type="ECO:0000313" key="3">
    <source>
        <dbReference type="Proteomes" id="UP001528040"/>
    </source>
</evidence>
<accession>A0ABT4W3C0</accession>
<organism evidence="2 3">
    <name type="scientific">Aliiroseovarius salicola</name>
    <dbReference type="NCBI Taxonomy" id="3009082"/>
    <lineage>
        <taxon>Bacteria</taxon>
        <taxon>Pseudomonadati</taxon>
        <taxon>Pseudomonadota</taxon>
        <taxon>Alphaproteobacteria</taxon>
        <taxon>Rhodobacterales</taxon>
        <taxon>Paracoccaceae</taxon>
        <taxon>Aliiroseovarius</taxon>
    </lineage>
</organism>
<dbReference type="Proteomes" id="UP001528040">
    <property type="component" value="Unassembled WGS sequence"/>
</dbReference>
<feature type="domain" description="ABC-three component systems C-terminal" evidence="1">
    <location>
        <begin position="265"/>
        <end position="385"/>
    </location>
</feature>